<dbReference type="SUPFAM" id="SSF81383">
    <property type="entry name" value="F-box domain"/>
    <property type="match status" value="1"/>
</dbReference>
<proteinExistence type="predicted"/>
<sequence>MNLFRKRDKQKIAPVADDRVRDNGQNYLGYGSSNGPSFTISEADLPAKGGSGSNTSRSRNFKALKAFGGGGNGSGNGNGRRGATNPTPVAAVSATALSARLLQTFPEDVLARIFAFVCPHSQDRTYEKCEDSTFGDCILCDTRDLAHCVHVCRRWRPVAEQVLYTSIRIDTVHYCAREAILAEKRKRRSFFDRNAEPEDTPDARLKLLCRTLRDGPTHRLAPYVQFLKLPYMLRESRHPDIARTVSVLQNLRYVDLPEGLFMDEPAYLTLKLEIEAKCPGLRKMTYMGGAERSLEALASGNRWCNLEVLELIKVAVDPAMLRHVLCLLTELRALKVTEPSAGPHSFSDDVLVSAPADGVAGGPLHDFYTASLPLLEELVLTNTQMLTTEGLHAYLSRPESGRALKVLTLNSTGVKPWSLRGFLDRTPNLRHLTVADEVTVALPIAANTKDIQPLASTSLRTLNYEIAPAKGVSPYAGVTRSYYNYLSGSILSGGLPNLRAVHVRDAQFPESLLGDLPLPGPIGGAAFGDFGGGGSNNRRPASASATASSASGTASALNSPLSTGSLGQLHSPVGFLSPQSPNFPQSAVPRTLPANAGVSSISNGMKPPSTNPFLDPLSASPPKPWVAGHNPRFSSNNPFAGMISPQKVHTLEVFTKGDDDNDWSSIIVGDGAFPFFGAGMNLGGGNGSSSRPVSSYGLGADLGAVGGRKSILINMGPGNFLAVPDAEVGGGGGRGGGGGGGGGGGSGFGTNLASSPKQSPDLWPRPVTAGESRSEKRDLWR</sequence>
<comment type="caution">
    <text evidence="2">The sequence shown here is derived from an EMBL/GenBank/DDBJ whole genome shotgun (WGS) entry which is preliminary data.</text>
</comment>
<dbReference type="InterPro" id="IPR032675">
    <property type="entry name" value="LRR_dom_sf"/>
</dbReference>
<reference evidence="2 3" key="2">
    <citation type="journal article" date="2015" name="Eukaryot. Cell">
        <title>Asexual propagation of a virulent clone complex in a human and feline outbreak of sporotrichosis.</title>
        <authorList>
            <person name="Teixeira Mde M."/>
            <person name="Rodrigues A.M."/>
            <person name="Tsui C.K."/>
            <person name="de Almeida L.G."/>
            <person name="Van Diepeningen A.D."/>
            <person name="van den Ende B.G."/>
            <person name="Fernandes G.F."/>
            <person name="Kano R."/>
            <person name="Hamelin R.C."/>
            <person name="Lopes-Bezerra L.M."/>
            <person name="Vasconcelos A.T."/>
            <person name="de Hoog S."/>
            <person name="de Camargo Z.P."/>
            <person name="Felipe M.S."/>
        </authorList>
    </citation>
    <scope>NUCLEOTIDE SEQUENCE [LARGE SCALE GENOMIC DNA]</scope>
    <source>
        <strain evidence="2 3">1099-18</strain>
    </source>
</reference>
<feature type="compositionally biased region" description="Basic and acidic residues" evidence="1">
    <location>
        <begin position="772"/>
        <end position="781"/>
    </location>
</feature>
<protein>
    <submittedName>
        <fullName evidence="2">F-box domain containing protein</fullName>
    </submittedName>
</protein>
<feature type="region of interest" description="Disordered" evidence="1">
    <location>
        <begin position="67"/>
        <end position="86"/>
    </location>
</feature>
<dbReference type="KEGG" id="ssck:SPSK_10614"/>
<feature type="compositionally biased region" description="Gly residues" evidence="1">
    <location>
        <begin position="67"/>
        <end position="80"/>
    </location>
</feature>
<evidence type="ECO:0000313" key="2">
    <source>
        <dbReference type="EMBL" id="KJR81132.1"/>
    </source>
</evidence>
<dbReference type="GeneID" id="27672231"/>
<feature type="region of interest" description="Disordered" evidence="1">
    <location>
        <begin position="570"/>
        <end position="621"/>
    </location>
</feature>
<dbReference type="VEuPathDB" id="FungiDB:SPSK_10614"/>
<feature type="compositionally biased region" description="Gly residues" evidence="1">
    <location>
        <begin position="731"/>
        <end position="748"/>
    </location>
</feature>
<organism evidence="2 3">
    <name type="scientific">Sporothrix schenckii 1099-18</name>
    <dbReference type="NCBI Taxonomy" id="1397361"/>
    <lineage>
        <taxon>Eukaryota</taxon>
        <taxon>Fungi</taxon>
        <taxon>Dikarya</taxon>
        <taxon>Ascomycota</taxon>
        <taxon>Pezizomycotina</taxon>
        <taxon>Sordariomycetes</taxon>
        <taxon>Sordariomycetidae</taxon>
        <taxon>Ophiostomatales</taxon>
        <taxon>Ophiostomataceae</taxon>
        <taxon>Sporothrix</taxon>
    </lineage>
</organism>
<gene>
    <name evidence="2" type="ORF">SPSK_10614</name>
</gene>
<evidence type="ECO:0000256" key="1">
    <source>
        <dbReference type="SAM" id="MobiDB-lite"/>
    </source>
</evidence>
<dbReference type="RefSeq" id="XP_016583808.1">
    <property type="nucleotide sequence ID" value="XM_016736954.1"/>
</dbReference>
<dbReference type="CDD" id="cd09917">
    <property type="entry name" value="F-box_SF"/>
    <property type="match status" value="1"/>
</dbReference>
<reference evidence="2 3" key="1">
    <citation type="journal article" date="2014" name="BMC Genomics">
        <title>Comparative genomics of the major fungal agents of human and animal Sporotrichosis: Sporothrix schenckii and Sporothrix brasiliensis.</title>
        <authorList>
            <person name="Teixeira M.M."/>
            <person name="de Almeida L.G."/>
            <person name="Kubitschek-Barreira P."/>
            <person name="Alves F.L."/>
            <person name="Kioshima E.S."/>
            <person name="Abadio A.K."/>
            <person name="Fernandes L."/>
            <person name="Derengowski L.S."/>
            <person name="Ferreira K.S."/>
            <person name="Souza R.C."/>
            <person name="Ruiz J.C."/>
            <person name="de Andrade N.C."/>
            <person name="Paes H.C."/>
            <person name="Nicola A.M."/>
            <person name="Albuquerque P."/>
            <person name="Gerber A.L."/>
            <person name="Martins V.P."/>
            <person name="Peconick L.D."/>
            <person name="Neto A.V."/>
            <person name="Chaucanez C.B."/>
            <person name="Silva P.A."/>
            <person name="Cunha O.L."/>
            <person name="de Oliveira F.F."/>
            <person name="dos Santos T.C."/>
            <person name="Barros A.L."/>
            <person name="Soares M.A."/>
            <person name="de Oliveira L.M."/>
            <person name="Marini M.M."/>
            <person name="Villalobos-Duno H."/>
            <person name="Cunha M.M."/>
            <person name="de Hoog S."/>
            <person name="da Silveira J.F."/>
            <person name="Henrissat B."/>
            <person name="Nino-Vega G.A."/>
            <person name="Cisalpino P.S."/>
            <person name="Mora-Montes H.M."/>
            <person name="Almeida S.R."/>
            <person name="Stajich J.E."/>
            <person name="Lopes-Bezerra L.M."/>
            <person name="Vasconcelos A.T."/>
            <person name="Felipe M.S."/>
        </authorList>
    </citation>
    <scope>NUCLEOTIDE SEQUENCE [LARGE SCALE GENOMIC DNA]</scope>
    <source>
        <strain evidence="2 3">1099-18</strain>
    </source>
</reference>
<dbReference type="AlphaFoldDB" id="A0A0F2LUI8"/>
<accession>A0A0F2LUI8</accession>
<dbReference type="Gene3D" id="1.20.1280.50">
    <property type="match status" value="1"/>
</dbReference>
<dbReference type="Proteomes" id="UP000033710">
    <property type="component" value="Unassembled WGS sequence"/>
</dbReference>
<dbReference type="InterPro" id="IPR036047">
    <property type="entry name" value="F-box-like_dom_sf"/>
</dbReference>
<evidence type="ECO:0000313" key="3">
    <source>
        <dbReference type="Proteomes" id="UP000033710"/>
    </source>
</evidence>
<dbReference type="EMBL" id="AXCR01000012">
    <property type="protein sequence ID" value="KJR81132.1"/>
    <property type="molecule type" value="Genomic_DNA"/>
</dbReference>
<feature type="region of interest" description="Disordered" evidence="1">
    <location>
        <begin position="731"/>
        <end position="781"/>
    </location>
</feature>
<feature type="region of interest" description="Disordered" evidence="1">
    <location>
        <begin position="1"/>
        <end position="32"/>
    </location>
</feature>
<dbReference type="OrthoDB" id="5405297at2759"/>
<dbReference type="SUPFAM" id="SSF52047">
    <property type="entry name" value="RNI-like"/>
    <property type="match status" value="1"/>
</dbReference>
<name>A0A0F2LUI8_SPOSC</name>
<dbReference type="Gene3D" id="3.80.10.10">
    <property type="entry name" value="Ribonuclease Inhibitor"/>
    <property type="match status" value="1"/>
</dbReference>
<feature type="compositionally biased region" description="Polar residues" evidence="1">
    <location>
        <begin position="23"/>
        <end position="32"/>
    </location>
</feature>